<evidence type="ECO:0000313" key="9">
    <source>
        <dbReference type="Proteomes" id="UP000292958"/>
    </source>
</evidence>
<evidence type="ECO:0000256" key="4">
    <source>
        <dbReference type="ARBA" id="ARBA00022692"/>
    </source>
</evidence>
<dbReference type="PANTHER" id="PTHR30069">
    <property type="entry name" value="TONB-DEPENDENT OUTER MEMBRANE RECEPTOR"/>
    <property type="match status" value="1"/>
</dbReference>
<keyword evidence="4" id="KW-0812">Transmembrane</keyword>
<comment type="caution">
    <text evidence="8">The sequence shown here is derived from an EMBL/GenBank/DDBJ whole genome shotgun (WGS) entry which is preliminary data.</text>
</comment>
<gene>
    <name evidence="8" type="ORF">BDD14_0663</name>
</gene>
<evidence type="ECO:0000256" key="3">
    <source>
        <dbReference type="ARBA" id="ARBA00022452"/>
    </source>
</evidence>
<keyword evidence="2" id="KW-0813">Transport</keyword>
<evidence type="ECO:0000259" key="7">
    <source>
        <dbReference type="Pfam" id="PF25183"/>
    </source>
</evidence>
<evidence type="ECO:0000256" key="6">
    <source>
        <dbReference type="ARBA" id="ARBA00023237"/>
    </source>
</evidence>
<dbReference type="Pfam" id="PF13620">
    <property type="entry name" value="CarboxypepD_reg"/>
    <property type="match status" value="1"/>
</dbReference>
<dbReference type="GO" id="GO:0004180">
    <property type="term" value="F:carboxypeptidase activity"/>
    <property type="evidence" value="ECO:0007669"/>
    <property type="project" value="UniProtKB-KW"/>
</dbReference>
<keyword evidence="9" id="KW-1185">Reference proteome</keyword>
<proteinExistence type="predicted"/>
<dbReference type="Proteomes" id="UP000292958">
    <property type="component" value="Unassembled WGS sequence"/>
</dbReference>
<name>A0A4Q7YNS6_9BACT</name>
<dbReference type="GO" id="GO:0044718">
    <property type="term" value="P:siderophore transmembrane transport"/>
    <property type="evidence" value="ECO:0007669"/>
    <property type="project" value="TreeGrafter"/>
</dbReference>
<dbReference type="GO" id="GO:0009279">
    <property type="term" value="C:cell outer membrane"/>
    <property type="evidence" value="ECO:0007669"/>
    <property type="project" value="UniProtKB-SubCell"/>
</dbReference>
<keyword evidence="8" id="KW-0121">Carboxypeptidase</keyword>
<dbReference type="Gene3D" id="2.40.170.20">
    <property type="entry name" value="TonB-dependent receptor, beta-barrel domain"/>
    <property type="match status" value="1"/>
</dbReference>
<dbReference type="InterPro" id="IPR039426">
    <property type="entry name" value="TonB-dep_rcpt-like"/>
</dbReference>
<dbReference type="GO" id="GO:0030246">
    <property type="term" value="F:carbohydrate binding"/>
    <property type="evidence" value="ECO:0007669"/>
    <property type="project" value="InterPro"/>
</dbReference>
<dbReference type="PANTHER" id="PTHR30069:SF46">
    <property type="entry name" value="OAR PROTEIN"/>
    <property type="match status" value="1"/>
</dbReference>
<dbReference type="InterPro" id="IPR013784">
    <property type="entry name" value="Carb-bd-like_fold"/>
</dbReference>
<accession>A0A4Q7YNS6</accession>
<dbReference type="InterPro" id="IPR036942">
    <property type="entry name" value="Beta-barrel_TonB_sf"/>
</dbReference>
<evidence type="ECO:0000256" key="2">
    <source>
        <dbReference type="ARBA" id="ARBA00022448"/>
    </source>
</evidence>
<feature type="domain" description="TonB-dependent transporter Oar-like beta-barrel" evidence="7">
    <location>
        <begin position="256"/>
        <end position="1210"/>
    </location>
</feature>
<dbReference type="SUPFAM" id="SSF56935">
    <property type="entry name" value="Porins"/>
    <property type="match status" value="1"/>
</dbReference>
<dbReference type="InterPro" id="IPR057601">
    <property type="entry name" value="Oar-like_b-barrel"/>
</dbReference>
<dbReference type="Gene3D" id="2.60.40.1120">
    <property type="entry name" value="Carboxypeptidase-like, regulatory domain"/>
    <property type="match status" value="1"/>
</dbReference>
<dbReference type="EMBL" id="SHKW01000001">
    <property type="protein sequence ID" value="RZU39297.1"/>
    <property type="molecule type" value="Genomic_DNA"/>
</dbReference>
<keyword evidence="3" id="KW-1134">Transmembrane beta strand</keyword>
<evidence type="ECO:0000313" key="8">
    <source>
        <dbReference type="EMBL" id="RZU39297.1"/>
    </source>
</evidence>
<dbReference type="Pfam" id="PF25183">
    <property type="entry name" value="OMP_b-brl_4"/>
    <property type="match status" value="1"/>
</dbReference>
<dbReference type="SUPFAM" id="SSF49452">
    <property type="entry name" value="Starch-binding domain-like"/>
    <property type="match status" value="1"/>
</dbReference>
<keyword evidence="8" id="KW-0645">Protease</keyword>
<dbReference type="AlphaFoldDB" id="A0A4Q7YNS6"/>
<sequence length="1217" mass="130532">MSLKTVLLMLLLFAGVGLSGTISYGQLGSGGITGTARDRSGATVSDASISLENVATGVRSSATTNASGLYVFGSVPAGKYTVRAEHAGFEPYLVTDVDVHIQQVQTVDIEFATGNVRQEVMVSAAAPLLQTEDGSIGQTIGTEILNDVPLNGRNWLSLGQLSAGVAMPSTSAPGIAGSPSGGTAANTFYSVNGANLWQNDVRLNGINNNIEVFGGGYAGSNATVNPPPDAIQEFRLQNGNYNAEFGHSTGAVVDAVTKSGTNALHGDLWEYFRNEALDSNDYFSKLNGTRKGTYRQNQFGGTIGGPVMIPKVYDGRNKTFFFFDYQGTKVATPAAATSTVPTVGMKQSGFSNLQDLITMNSGTHTDGLGRIFRNGTILDPATTRPVAAHAVDPISGLQNATSSTIYVRDPFLAAGSSAGIVDFTGRISQLNILPQSRIDPNAVKLLNLYPDPTNTTVFSNNYYINPKQTSDVKQYDIRIDENFREKDSLFVVFDKSYFDVVTPGRLAGPAIGQSGAQDQHFPAYMISSGYIHTVTPNLLNELHVGFGHSNKLQIPFDANQMGIPEQYGIQGIPQVANNGGLTPISIGGLTGIGESGFRPTIQTVYDTEITENVTRIFQKHNMRGGVQVDDIYGSIVQPSNSRGSFTFSGQFSDIPNKSAGLNGLADMLLSPIPSTVRGGTDNVGGITSYGGNAFAGSNYQRRFIGAYFQDNWKVTSKLTLNLGLRWDFFTPYGDTAGRQANFIPAGGNGPTGTYYIANDGCKVGRSPTFDALLKSNNINIVCDSGIRTGNAQKTNFAPRLGFAYRASSSLAFRGGYGITYGALANLGYNGTLGTNYPFVYSISNSAPNSQSPLLLPNGQTATMENTFAVLNLADPTQVNGAGIALYGRQWNYQTPYVQTFNLALQNQFTQHDSVEIGYVGTVGRHLDILGATNQPSQIQPPGTSFLNYIPFPAFSRGSIYETTNAMSSYNSMQLTYEHQTSFGLGVLANYTYSKCLTNQRSPQNAAVPGYRAQTLPGFGINGDYGLCDADSTHVTHFSGTYKIPVGRGMLVGNSMNRALDAVIGGWQTNWIYTYQTGQPFTISCPTSTTAFFGCFANVVQGQDIYAGPHNRTQWLNPSAFSNPAPATSSQASFAVLGSSPGQARGPRYNNLDASIFKNFTMTERWRFQLRLESFNALNLAQFAQPMNLNFNNPTQFSSITGLRGNARKVQVAAKIFF</sequence>
<evidence type="ECO:0000256" key="5">
    <source>
        <dbReference type="ARBA" id="ARBA00023136"/>
    </source>
</evidence>
<reference evidence="8 9" key="1">
    <citation type="submission" date="2019-02" db="EMBL/GenBank/DDBJ databases">
        <title>Genomic Encyclopedia of Archaeal and Bacterial Type Strains, Phase II (KMG-II): from individual species to whole genera.</title>
        <authorList>
            <person name="Goeker M."/>
        </authorList>
    </citation>
    <scope>NUCLEOTIDE SEQUENCE [LARGE SCALE GENOMIC DNA]</scope>
    <source>
        <strain evidence="8 9">DSM 18101</strain>
    </source>
</reference>
<dbReference type="RefSeq" id="WP_130417527.1">
    <property type="nucleotide sequence ID" value="NZ_SHKW01000001.1"/>
</dbReference>
<keyword evidence="6" id="KW-0998">Cell outer membrane</keyword>
<protein>
    <submittedName>
        <fullName evidence="8">Carboxypeptidase family protein</fullName>
    </submittedName>
</protein>
<dbReference type="OrthoDB" id="97893at2"/>
<organism evidence="8 9">
    <name type="scientific">Edaphobacter modestus</name>
    <dbReference type="NCBI Taxonomy" id="388466"/>
    <lineage>
        <taxon>Bacteria</taxon>
        <taxon>Pseudomonadati</taxon>
        <taxon>Acidobacteriota</taxon>
        <taxon>Terriglobia</taxon>
        <taxon>Terriglobales</taxon>
        <taxon>Acidobacteriaceae</taxon>
        <taxon>Edaphobacter</taxon>
    </lineage>
</organism>
<keyword evidence="5" id="KW-0472">Membrane</keyword>
<keyword evidence="8" id="KW-0378">Hydrolase</keyword>
<dbReference type="GO" id="GO:0015344">
    <property type="term" value="F:siderophore uptake transmembrane transporter activity"/>
    <property type="evidence" value="ECO:0007669"/>
    <property type="project" value="TreeGrafter"/>
</dbReference>
<evidence type="ECO:0000256" key="1">
    <source>
        <dbReference type="ARBA" id="ARBA00004571"/>
    </source>
</evidence>
<comment type="subcellular location">
    <subcellularLocation>
        <location evidence="1">Cell outer membrane</location>
        <topology evidence="1">Multi-pass membrane protein</topology>
    </subcellularLocation>
</comment>